<feature type="domain" description="Integrase catalytic" evidence="1">
    <location>
        <begin position="132"/>
        <end position="326"/>
    </location>
</feature>
<dbReference type="GeneID" id="117239321"/>
<dbReference type="KEGG" id="bvk:117239321"/>
<dbReference type="Pfam" id="PF00665">
    <property type="entry name" value="rve"/>
    <property type="match status" value="1"/>
</dbReference>
<protein>
    <submittedName>
        <fullName evidence="3">Uncharacterized protein LOC117239321</fullName>
    </submittedName>
</protein>
<dbReference type="InterPro" id="IPR041588">
    <property type="entry name" value="Integrase_H2C2"/>
</dbReference>
<dbReference type="GO" id="GO:0003676">
    <property type="term" value="F:nucleic acid binding"/>
    <property type="evidence" value="ECO:0007669"/>
    <property type="project" value="InterPro"/>
</dbReference>
<dbReference type="AlphaFoldDB" id="A0A6J3L816"/>
<organism evidence="2 3">
    <name type="scientific">Bombus vosnesenskii</name>
    <dbReference type="NCBI Taxonomy" id="207650"/>
    <lineage>
        <taxon>Eukaryota</taxon>
        <taxon>Metazoa</taxon>
        <taxon>Ecdysozoa</taxon>
        <taxon>Arthropoda</taxon>
        <taxon>Hexapoda</taxon>
        <taxon>Insecta</taxon>
        <taxon>Pterygota</taxon>
        <taxon>Neoptera</taxon>
        <taxon>Endopterygota</taxon>
        <taxon>Hymenoptera</taxon>
        <taxon>Apocrita</taxon>
        <taxon>Aculeata</taxon>
        <taxon>Apoidea</taxon>
        <taxon>Anthophila</taxon>
        <taxon>Apidae</taxon>
        <taxon>Bombus</taxon>
        <taxon>Pyrobombus</taxon>
    </lineage>
</organism>
<proteinExistence type="predicted"/>
<dbReference type="InterPro" id="IPR040676">
    <property type="entry name" value="DUF5641"/>
</dbReference>
<evidence type="ECO:0000313" key="3">
    <source>
        <dbReference type="RefSeq" id="XP_033360711.1"/>
    </source>
</evidence>
<dbReference type="Pfam" id="PF18701">
    <property type="entry name" value="DUF5641"/>
    <property type="match status" value="1"/>
</dbReference>
<dbReference type="InterPro" id="IPR012337">
    <property type="entry name" value="RNaseH-like_sf"/>
</dbReference>
<evidence type="ECO:0000259" key="1">
    <source>
        <dbReference type="PROSITE" id="PS50994"/>
    </source>
</evidence>
<dbReference type="PROSITE" id="PS50994">
    <property type="entry name" value="INTEGRASE"/>
    <property type="match status" value="1"/>
</dbReference>
<dbReference type="Proteomes" id="UP000504631">
    <property type="component" value="Unplaced"/>
</dbReference>
<dbReference type="GO" id="GO:0015074">
    <property type="term" value="P:DNA integration"/>
    <property type="evidence" value="ECO:0007669"/>
    <property type="project" value="InterPro"/>
</dbReference>
<reference evidence="3" key="1">
    <citation type="submission" date="2025-08" db="UniProtKB">
        <authorList>
            <consortium name="RefSeq"/>
        </authorList>
    </citation>
    <scope>IDENTIFICATION</scope>
    <source>
        <tissue evidence="3">Muscle</tissue>
    </source>
</reference>
<dbReference type="InterPro" id="IPR036397">
    <property type="entry name" value="RNaseH_sf"/>
</dbReference>
<evidence type="ECO:0000313" key="2">
    <source>
        <dbReference type="Proteomes" id="UP000504631"/>
    </source>
</evidence>
<dbReference type="Pfam" id="PF17921">
    <property type="entry name" value="Integrase_H2C2"/>
    <property type="match status" value="1"/>
</dbReference>
<dbReference type="InterPro" id="IPR001584">
    <property type="entry name" value="Integrase_cat-core"/>
</dbReference>
<accession>A0A6J3L816</accession>
<gene>
    <name evidence="3" type="primary">LOC117239321</name>
</gene>
<dbReference type="PANTHER" id="PTHR47331:SF1">
    <property type="entry name" value="GAG-LIKE PROTEIN"/>
    <property type="match status" value="1"/>
</dbReference>
<keyword evidence="2" id="KW-1185">Reference proteome</keyword>
<dbReference type="RefSeq" id="XP_033360711.1">
    <property type="nucleotide sequence ID" value="XM_033504820.1"/>
</dbReference>
<name>A0A6J3L816_9HYME</name>
<dbReference type="PANTHER" id="PTHR47331">
    <property type="entry name" value="PHD-TYPE DOMAIN-CONTAINING PROTEIN"/>
    <property type="match status" value="1"/>
</dbReference>
<dbReference type="SUPFAM" id="SSF53098">
    <property type="entry name" value="Ribonuclease H-like"/>
    <property type="match status" value="1"/>
</dbReference>
<sequence>MTAICDVSMPRATPGTVRSGAVCWWNPDIAELRTRCVRARRQYLRARRWRRRDEEEVSLRYRATTSRTIENEHKVSMHAGTQATLYAVRQRYWPISGRSQVWRTIKNCVRCVRAHPPKVDYIMGNLPKARVTESRPFTNVGVDYCGPFYIKEKRDRNRRQVKVYVTIFICLAVKAVHIELVGDLTSESSIAALRRFIARRRFCSTIHSDNGSNFISANNELKELPDLLKSDDHNERVTTFLANKQIEWRFIPPHSPHFGGLWEAAVKFFKHYFRRVVGNVFLTFEQFNTLVIEIEAVLNSRPLTPISTDPKDLLVLTPGHFLIGELLMSVRERDFKDTPFNRLSRWQHIQKIKRHFWQHWHKEYLNQLNSRNKWTKGGHNIQKGTIVLLREDNVPSMHWPLGRVIKVHPGADGIIQTATVQTSSSLLDRGVKRLAPPAMSISSR</sequence>
<dbReference type="Gene3D" id="3.30.420.10">
    <property type="entry name" value="Ribonuclease H-like superfamily/Ribonuclease H"/>
    <property type="match status" value="1"/>
</dbReference>